<evidence type="ECO:0000313" key="3">
    <source>
        <dbReference type="Proteomes" id="UP001058120"/>
    </source>
</evidence>
<dbReference type="Gene3D" id="3.30.2090.10">
    <property type="entry name" value="Multidrug efflux transporter AcrB TolC docking domain, DN and DC subdomains"/>
    <property type="match status" value="2"/>
</dbReference>
<dbReference type="Gene3D" id="3.30.70.1430">
    <property type="entry name" value="Multidrug efflux transporter AcrB pore domain"/>
    <property type="match status" value="2"/>
</dbReference>
<protein>
    <submittedName>
        <fullName evidence="2">Efflux RND transporter permease subunit</fullName>
    </submittedName>
</protein>
<feature type="transmembrane region" description="Helical" evidence="1">
    <location>
        <begin position="530"/>
        <end position="552"/>
    </location>
</feature>
<dbReference type="InterPro" id="IPR027463">
    <property type="entry name" value="AcrB_DN_DC_subdom"/>
</dbReference>
<feature type="transmembrane region" description="Helical" evidence="1">
    <location>
        <begin position="959"/>
        <end position="978"/>
    </location>
</feature>
<dbReference type="InterPro" id="IPR001036">
    <property type="entry name" value="Acrflvin-R"/>
</dbReference>
<feature type="transmembrane region" description="Helical" evidence="1">
    <location>
        <begin position="394"/>
        <end position="417"/>
    </location>
</feature>
<feature type="transmembrane region" description="Helical" evidence="1">
    <location>
        <begin position="857"/>
        <end position="879"/>
    </location>
</feature>
<dbReference type="Proteomes" id="UP001058120">
    <property type="component" value="Chromosome"/>
</dbReference>
<feature type="transmembrane region" description="Helical" evidence="1">
    <location>
        <begin position="341"/>
        <end position="359"/>
    </location>
</feature>
<keyword evidence="3" id="KW-1185">Reference proteome</keyword>
<keyword evidence="1" id="KW-0812">Transmembrane</keyword>
<reference evidence="2" key="1">
    <citation type="submission" date="2020-12" db="EMBL/GenBank/DDBJ databases">
        <title>Taurinivorans muris gen. nov., sp. nov., fundamental and realized metabolic niche of a ubiquitous sulfidogenic bacterium in the murine intestine.</title>
        <authorList>
            <person name="Ye H."/>
            <person name="Hanson B.T."/>
            <person name="Loy A."/>
        </authorList>
    </citation>
    <scope>NUCLEOTIDE SEQUENCE</scope>
    <source>
        <strain evidence="2">LT0009</strain>
    </source>
</reference>
<dbReference type="PANTHER" id="PTHR32063">
    <property type="match status" value="1"/>
</dbReference>
<dbReference type="Gene3D" id="1.20.1640.10">
    <property type="entry name" value="Multidrug efflux transporter AcrB transmembrane domain"/>
    <property type="match status" value="2"/>
</dbReference>
<dbReference type="RefSeq" id="WP_334315658.1">
    <property type="nucleotide sequence ID" value="NZ_CP065938.1"/>
</dbReference>
<sequence>MKFIDYSIDNPAVVRFLVILLIVGGLFSYVRLGKLEDPEFKIKEALVVTLYPEAEAHSVELYVTDVIEQALQKIPNIDYTQSVSKQGYSQVKIKLKESVPAHEIDQYWDNVRKKIADASVKLPMGAVEPIVLDDYGAVYGIFLAVTADESFTLQELKKYTEFVTKTLNAVDGVAQVSEFGKVENALIVQLDKEKVNAMGLNPKTIVASLFLDNLITGASSVNFGDLRIPLRLTNKIDTKEKLEELVVFSHELSDGAVQIVRLKDIAEIERGVVEPVTQKMFYNGKRAMGIFLSPETGSNIIHTGKSIDEKILGLKEKLPVGIAIEKVYYQPDLVTSAINNFVWNLILSVITVVGVLLFAMGIRSGLIIGSGLVFSILGTLICMLLLHIDLQRVSLSAFIIAMGMLVDNSIVVVDRVLVLRQQGLAMRDTLLEATKKTAIPLLGATAIASLAFLPAYLMPTYLGEYVGSVFAVVGISLMLSWVLCLTQTPVYCDTYLSAVQIPPVSERERKFYRKCRRILYVLLKNQKKTLALTCLAFMIAMVLFLFIPKIFFPPSDKKGFTVNLWVAEGSRVERVEKIGRDIAEYVQNQEGVSSVVLATGASVPRFYVAVIPQYPNTSYAQLVVNLEDLRYLEELCAKLMQFAGRSYPEVMVGIRKYPNGTPVQYPVELAFSGPDPQILRELADKAIAVFQKNSKISSVTTDWRNKIMVWEGEYSDILAKQAHIMPSDIAVALMANGDGMLIGKINENGNTVSVLLKENLLKGSSDLVNIGQTPVWGMNASSLPLSAVLRNETMKFEEGQIWRRNRVRTVTVQCDVVLDAMPDTARGEVLEELEAIFLPKGYSMFWLGEHHEQIKNVFAILDYVPLAGLFMFIICVLLFADLKIPFMIFASLPFAFIGIVPSLLLFGMPFGFMSIVGTVSLTGMMIKNIIVLVDEINFEIKELRKNPFMALIDSAVSRIRSVSLAALTTIFGMFPLIFDPLFGGMSATIIFGLFVSTVLTLFIFPVFYAFVFHIGLKK</sequence>
<feature type="transmembrane region" description="Helical" evidence="1">
    <location>
        <begin position="990"/>
        <end position="1016"/>
    </location>
</feature>
<dbReference type="SUPFAM" id="SSF82693">
    <property type="entry name" value="Multidrug efflux transporter AcrB pore domain, PN1, PN2, PC1 and PC2 subdomains"/>
    <property type="match status" value="2"/>
</dbReference>
<feature type="transmembrane region" description="Helical" evidence="1">
    <location>
        <begin position="465"/>
        <end position="485"/>
    </location>
</feature>
<accession>A0ABY5Y1J7</accession>
<feature type="transmembrane region" description="Helical" evidence="1">
    <location>
        <begin position="886"/>
        <end position="906"/>
    </location>
</feature>
<keyword evidence="1" id="KW-1133">Transmembrane helix</keyword>
<dbReference type="EMBL" id="CP065938">
    <property type="protein sequence ID" value="UWX06059.1"/>
    <property type="molecule type" value="Genomic_DNA"/>
</dbReference>
<keyword evidence="1" id="KW-0472">Membrane</keyword>
<dbReference type="Gene3D" id="3.30.70.1440">
    <property type="entry name" value="Multidrug efflux transporter AcrB pore domain"/>
    <property type="match status" value="1"/>
</dbReference>
<name>A0ABY5Y1J7_9BACT</name>
<feature type="transmembrane region" description="Helical" evidence="1">
    <location>
        <begin position="366"/>
        <end position="388"/>
    </location>
</feature>
<feature type="transmembrane region" description="Helical" evidence="1">
    <location>
        <begin position="438"/>
        <end position="459"/>
    </location>
</feature>
<evidence type="ECO:0000256" key="1">
    <source>
        <dbReference type="SAM" id="Phobius"/>
    </source>
</evidence>
<dbReference type="SUPFAM" id="SSF82714">
    <property type="entry name" value="Multidrug efflux transporter AcrB TolC docking domain, DN and DC subdomains"/>
    <property type="match status" value="1"/>
</dbReference>
<dbReference type="Gene3D" id="3.30.70.1320">
    <property type="entry name" value="Multidrug efflux transporter AcrB pore domain like"/>
    <property type="match status" value="1"/>
</dbReference>
<dbReference type="SUPFAM" id="SSF82866">
    <property type="entry name" value="Multidrug efflux transporter AcrB transmembrane domain"/>
    <property type="match status" value="2"/>
</dbReference>
<dbReference type="Pfam" id="PF00873">
    <property type="entry name" value="ACR_tran"/>
    <property type="match status" value="1"/>
</dbReference>
<proteinExistence type="predicted"/>
<feature type="transmembrane region" description="Helical" evidence="1">
    <location>
        <begin position="12"/>
        <end position="30"/>
    </location>
</feature>
<gene>
    <name evidence="2" type="ORF">JBF11_01720</name>
</gene>
<dbReference type="PRINTS" id="PR00702">
    <property type="entry name" value="ACRIFLAVINRP"/>
</dbReference>
<dbReference type="PANTHER" id="PTHR32063:SF18">
    <property type="entry name" value="CATION EFFLUX SYSTEM PROTEIN"/>
    <property type="match status" value="1"/>
</dbReference>
<evidence type="ECO:0000313" key="2">
    <source>
        <dbReference type="EMBL" id="UWX06059.1"/>
    </source>
</evidence>
<organism evidence="2 3">
    <name type="scientific">Taurinivorans muris</name>
    <dbReference type="NCBI Taxonomy" id="2787751"/>
    <lineage>
        <taxon>Bacteria</taxon>
        <taxon>Pseudomonadati</taxon>
        <taxon>Thermodesulfobacteriota</taxon>
        <taxon>Desulfovibrionia</taxon>
        <taxon>Desulfovibrionales</taxon>
        <taxon>Desulfovibrionaceae</taxon>
        <taxon>Taurinivorans</taxon>
    </lineage>
</organism>
<feature type="transmembrane region" description="Helical" evidence="1">
    <location>
        <begin position="912"/>
        <end position="938"/>
    </location>
</feature>